<reference evidence="3" key="1">
    <citation type="journal article" date="2021" name="IMA Fungus">
        <title>Genomic characterization of three marine fungi, including Emericellopsis atlantica sp. nov. with signatures of a generalist lifestyle and marine biomass degradation.</title>
        <authorList>
            <person name="Hagestad O.C."/>
            <person name="Hou L."/>
            <person name="Andersen J.H."/>
            <person name="Hansen E.H."/>
            <person name="Altermark B."/>
            <person name="Li C."/>
            <person name="Kuhnert E."/>
            <person name="Cox R.J."/>
            <person name="Crous P.W."/>
            <person name="Spatafora J.W."/>
            <person name="Lail K."/>
            <person name="Amirebrahimi M."/>
            <person name="Lipzen A."/>
            <person name="Pangilinan J."/>
            <person name="Andreopoulos W."/>
            <person name="Hayes R.D."/>
            <person name="Ng V."/>
            <person name="Grigoriev I.V."/>
            <person name="Jackson S.A."/>
            <person name="Sutton T.D.S."/>
            <person name="Dobson A.D.W."/>
            <person name="Rama T."/>
        </authorList>
    </citation>
    <scope>NUCLEOTIDE SEQUENCE</scope>
    <source>
        <strain evidence="3">TRa3180A</strain>
    </source>
</reference>
<evidence type="ECO:0000256" key="1">
    <source>
        <dbReference type="SAM" id="MobiDB-lite"/>
    </source>
</evidence>
<dbReference type="GO" id="GO:0000781">
    <property type="term" value="C:chromosome, telomeric region"/>
    <property type="evidence" value="ECO:0007669"/>
    <property type="project" value="InterPro"/>
</dbReference>
<feature type="compositionally biased region" description="Polar residues" evidence="1">
    <location>
        <begin position="885"/>
        <end position="903"/>
    </location>
</feature>
<feature type="region of interest" description="Disordered" evidence="1">
    <location>
        <begin position="439"/>
        <end position="607"/>
    </location>
</feature>
<feature type="compositionally biased region" description="Polar residues" evidence="1">
    <location>
        <begin position="917"/>
        <end position="930"/>
    </location>
</feature>
<feature type="domain" description="Telomeric single stranded DNA binding POT1/Cdc13" evidence="2">
    <location>
        <begin position="1056"/>
        <end position="1194"/>
    </location>
</feature>
<feature type="compositionally biased region" description="Basic residues" evidence="1">
    <location>
        <begin position="945"/>
        <end position="958"/>
    </location>
</feature>
<accession>A0A9P8CEG3</accession>
<dbReference type="AlphaFoldDB" id="A0A9P8CEG3"/>
<dbReference type="SUPFAM" id="SSF50249">
    <property type="entry name" value="Nucleic acid-binding proteins"/>
    <property type="match status" value="1"/>
</dbReference>
<feature type="compositionally biased region" description="Acidic residues" evidence="1">
    <location>
        <begin position="573"/>
        <end position="582"/>
    </location>
</feature>
<feature type="compositionally biased region" description="Polar residues" evidence="1">
    <location>
        <begin position="959"/>
        <end position="969"/>
    </location>
</feature>
<dbReference type="OrthoDB" id="5363079at2759"/>
<dbReference type="SMART" id="SM00976">
    <property type="entry name" value="Telo_bind"/>
    <property type="match status" value="1"/>
</dbReference>
<feature type="compositionally biased region" description="Acidic residues" evidence="1">
    <location>
        <begin position="527"/>
        <end position="555"/>
    </location>
</feature>
<feature type="compositionally biased region" description="Basic and acidic residues" evidence="1">
    <location>
        <begin position="443"/>
        <end position="456"/>
    </location>
</feature>
<feature type="region of interest" description="Disordered" evidence="1">
    <location>
        <begin position="710"/>
        <end position="805"/>
    </location>
</feature>
<organism evidence="3 4">
    <name type="scientific">Calycina marina</name>
    <dbReference type="NCBI Taxonomy" id="1763456"/>
    <lineage>
        <taxon>Eukaryota</taxon>
        <taxon>Fungi</taxon>
        <taxon>Dikarya</taxon>
        <taxon>Ascomycota</taxon>
        <taxon>Pezizomycotina</taxon>
        <taxon>Leotiomycetes</taxon>
        <taxon>Helotiales</taxon>
        <taxon>Pezizellaceae</taxon>
        <taxon>Calycina</taxon>
    </lineage>
</organism>
<comment type="caution">
    <text evidence="3">The sequence shown here is derived from an EMBL/GenBank/DDBJ whole genome shotgun (WGS) entry which is preliminary data.</text>
</comment>
<feature type="compositionally biased region" description="Acidic residues" evidence="1">
    <location>
        <begin position="493"/>
        <end position="505"/>
    </location>
</feature>
<feature type="compositionally biased region" description="Acidic residues" evidence="1">
    <location>
        <begin position="760"/>
        <end position="793"/>
    </location>
</feature>
<proteinExistence type="predicted"/>
<evidence type="ECO:0000313" key="4">
    <source>
        <dbReference type="Proteomes" id="UP000887226"/>
    </source>
</evidence>
<dbReference type="InterPro" id="IPR012340">
    <property type="entry name" value="NA-bd_OB-fold"/>
</dbReference>
<evidence type="ECO:0000313" key="3">
    <source>
        <dbReference type="EMBL" id="KAG9243747.1"/>
    </source>
</evidence>
<feature type="region of interest" description="Disordered" evidence="1">
    <location>
        <begin position="825"/>
        <end position="851"/>
    </location>
</feature>
<dbReference type="Gene3D" id="2.40.50.140">
    <property type="entry name" value="Nucleic acid-binding proteins"/>
    <property type="match status" value="1"/>
</dbReference>
<feature type="compositionally biased region" description="Basic and acidic residues" evidence="1">
    <location>
        <begin position="506"/>
        <end position="526"/>
    </location>
</feature>
<feature type="region of interest" description="Disordered" evidence="1">
    <location>
        <begin position="872"/>
        <end position="991"/>
    </location>
</feature>
<evidence type="ECO:0000259" key="2">
    <source>
        <dbReference type="SMART" id="SM00976"/>
    </source>
</evidence>
<keyword evidence="4" id="KW-1185">Reference proteome</keyword>
<dbReference type="EMBL" id="MU253954">
    <property type="protein sequence ID" value="KAG9243747.1"/>
    <property type="molecule type" value="Genomic_DNA"/>
</dbReference>
<gene>
    <name evidence="3" type="ORF">BJ878DRAFT_542969</name>
</gene>
<sequence>MATATASEAEAEALEATSHIPIAELNKNFPALETRSIKAIVTLTWPYSSATGAIAFLLAEPDFRLRKRRGQVRVQFSASSAKSIEQAGIASGDEVIICLVGAEFVFDEVVRSTPGRSVEFELRFSERLFLQYRQEFSQDVNLIDIDHPTHEAEPVHIHSPEVSPPPVISIYARVNNDRDKENDWSPASSMNKRSRASYGHSQVLYEPFTEEDGSILGRGRKKTRLSSTWRFSSRSPSPDPAVEVEKEFVLETAVEIPPTLTEEGPQTIESEDEMAFNDNDERLALTANANSKQAIPEILLPVLPIIQSESYEPPSPPRTLPVPSDNLSVVSPLMTTKPQLFDQYMPKPVPAIYIPKEDARPSPFAKLLIPSASSNLAQPRDIFTASPQGLTVSSQQSPWANINVQAEQADAAPLEPELAREPEDEFTIQADIENPQYEYENGDFEHDDGSYPEHYDQGLGEPIAAPYPDLPDTVVPEFDEEEFQREIGGGVFAEEELQVEDVEDQEVGKEDSESERDILNEQRSYGEDEDEDEDIVSYDEVDEGSNDGDQFESDEYATRPPPRPSAPVVVDLISDDEEEESGDAPLSQRFSDNESDQDELNGVPEAEIEEELEYSVDSDIAMVEDEALIEERGQSYGAEDVEDIDVLDEVELVKKFDEALQAEDVESEQFEIQSRSSQVDIVDTDLLIDRAASVKVTIVESTVEQVIEENVSDQSSAFEEEGSSVDGGPEAIRIEDTTPSMNDNVDENNAPAQDLHGDVETEELTETEEWAGIDKQSEEDTEAGSEHDDDIEPEAVVTKEPGLPKEPELIIDDYIHHRLSPSGDRALFAPTMEAPPPPKPQYDAFGYDGADDKDQDIEYLAMAAEQVPEDLIVKGNTAQLPAPADTNTQVSQSKHPESPSNDSHAAALEEEEAKLLVNTNKQSPSHSHQAVQAFVDEPPSTPKAKNIKPKTSPRRSQRISKSTEPTTEATDGGDKSTFARSRKSPEVAGVTEEDVQDFVLDDQDTPTGHDASIEMAMSALDSPTKESQSYDLRKREPIVDLKLRLFRNLRTELATFTSLKVMRYHLNKKLDVLAIATTSTPDEFHQHESGLGHWHATFNITDASIAPSGVTEVQISRPYKTALPIVKAGDGVLLRNFVVHAAKDRGFILRSEKSEACSWAVFKDEQAEPDVRGPPVESGEPEKKHVVAMKEWYRNLDSIATAKLARANANKNGTAGKGTGKA</sequence>
<dbReference type="GO" id="GO:0000723">
    <property type="term" value="P:telomere maintenance"/>
    <property type="evidence" value="ECO:0007669"/>
    <property type="project" value="InterPro"/>
</dbReference>
<dbReference type="GO" id="GO:0003677">
    <property type="term" value="F:DNA binding"/>
    <property type="evidence" value="ECO:0007669"/>
    <property type="project" value="InterPro"/>
</dbReference>
<name>A0A9P8CEG3_9HELO</name>
<dbReference type="Proteomes" id="UP000887226">
    <property type="component" value="Unassembled WGS sequence"/>
</dbReference>
<dbReference type="InterPro" id="IPR011564">
    <property type="entry name" value="Telomer_end-bd_POT1/Cdc13"/>
</dbReference>
<protein>
    <recommendedName>
        <fullName evidence="2">Telomeric single stranded DNA binding POT1/Cdc13 domain-containing protein</fullName>
    </recommendedName>
</protein>